<evidence type="ECO:0000313" key="2">
    <source>
        <dbReference type="EMBL" id="MFB9950035.1"/>
    </source>
</evidence>
<reference evidence="2 3" key="1">
    <citation type="submission" date="2024-09" db="EMBL/GenBank/DDBJ databases">
        <authorList>
            <person name="Sun Q."/>
            <person name="Mori K."/>
        </authorList>
    </citation>
    <scope>NUCLEOTIDE SEQUENCE [LARGE SCALE GENOMIC DNA]</scope>
    <source>
        <strain evidence="2 3">TBRC 4938</strain>
    </source>
</reference>
<comment type="caution">
    <text evidence="2">The sequence shown here is derived from an EMBL/GenBank/DDBJ whole genome shotgun (WGS) entry which is preliminary data.</text>
</comment>
<dbReference type="Proteomes" id="UP001589692">
    <property type="component" value="Unassembled WGS sequence"/>
</dbReference>
<evidence type="ECO:0000313" key="3">
    <source>
        <dbReference type="Proteomes" id="UP001589692"/>
    </source>
</evidence>
<name>A0ABV6AL16_9HYPH</name>
<dbReference type="RefSeq" id="WP_377261811.1">
    <property type="nucleotide sequence ID" value="NZ_JBHMAA010000015.1"/>
</dbReference>
<protein>
    <submittedName>
        <fullName evidence="2">Uncharacterized protein</fullName>
    </submittedName>
</protein>
<gene>
    <name evidence="2" type="ORF">ACFFP0_14325</name>
</gene>
<keyword evidence="3" id="KW-1185">Reference proteome</keyword>
<dbReference type="EMBL" id="JBHMAA010000015">
    <property type="protein sequence ID" value="MFB9950035.1"/>
    <property type="molecule type" value="Genomic_DNA"/>
</dbReference>
<feature type="region of interest" description="Disordered" evidence="1">
    <location>
        <begin position="96"/>
        <end position="180"/>
    </location>
</feature>
<feature type="compositionally biased region" description="Basic and acidic residues" evidence="1">
    <location>
        <begin position="117"/>
        <end position="130"/>
    </location>
</feature>
<evidence type="ECO:0000256" key="1">
    <source>
        <dbReference type="SAM" id="MobiDB-lite"/>
    </source>
</evidence>
<sequence length="180" mass="19565">MHFATVANDESLPADVRLDAAKAAAQYLHARPKPVEMEPDALVELEGRVARARLEAQAEVLDANPSLSDRLARAMTRTAEDVALMAAARPVVLNVQPSSVESKQNNKHDAVSPLSASRREPEPEKPDERTQAPATSASADWVEKPAAAEPYRPLLAWPEPAPSVSVDYDPTHGSYDLERK</sequence>
<accession>A0ABV6AL16</accession>
<organism evidence="2 3">
    <name type="scientific">Rhizobium puerariae</name>
    <dbReference type="NCBI Taxonomy" id="1585791"/>
    <lineage>
        <taxon>Bacteria</taxon>
        <taxon>Pseudomonadati</taxon>
        <taxon>Pseudomonadota</taxon>
        <taxon>Alphaproteobacteria</taxon>
        <taxon>Hyphomicrobiales</taxon>
        <taxon>Rhizobiaceae</taxon>
        <taxon>Rhizobium/Agrobacterium group</taxon>
        <taxon>Rhizobium</taxon>
    </lineage>
</organism>
<proteinExistence type="predicted"/>